<dbReference type="Pfam" id="PF12697">
    <property type="entry name" value="Abhydrolase_6"/>
    <property type="match status" value="1"/>
</dbReference>
<feature type="domain" description="AB hydrolase-1" evidence="2">
    <location>
        <begin position="18"/>
        <end position="255"/>
    </location>
</feature>
<dbReference type="SUPFAM" id="SSF53474">
    <property type="entry name" value="alpha/beta-Hydrolases"/>
    <property type="match status" value="1"/>
</dbReference>
<dbReference type="InterPro" id="IPR050266">
    <property type="entry name" value="AB_hydrolase_sf"/>
</dbReference>
<keyword evidence="4" id="KW-1185">Reference proteome</keyword>
<reference evidence="3 4" key="1">
    <citation type="submission" date="2018-07" db="EMBL/GenBank/DDBJ databases">
        <title>Brachybacteriurn paraconglorneratum KCTC 9916.</title>
        <authorList>
            <person name="Li Y."/>
        </authorList>
    </citation>
    <scope>NUCLEOTIDE SEQUENCE [LARGE SCALE GENOMIC DNA]</scope>
    <source>
        <strain evidence="3 4">KCTC 9916</strain>
    </source>
</reference>
<organism evidence="3 4">
    <name type="scientific">Brachybacterium paraconglomeratum</name>
    <dbReference type="NCBI Taxonomy" id="173362"/>
    <lineage>
        <taxon>Bacteria</taxon>
        <taxon>Bacillati</taxon>
        <taxon>Actinomycetota</taxon>
        <taxon>Actinomycetes</taxon>
        <taxon>Micrococcales</taxon>
        <taxon>Dermabacteraceae</taxon>
        <taxon>Brachybacterium</taxon>
    </lineage>
</organism>
<dbReference type="Proteomes" id="UP000274327">
    <property type="component" value="Unassembled WGS sequence"/>
</dbReference>
<dbReference type="PANTHER" id="PTHR43798:SF31">
    <property type="entry name" value="AB HYDROLASE SUPERFAMILY PROTEIN YCLE"/>
    <property type="match status" value="1"/>
</dbReference>
<dbReference type="RefSeq" id="WP_126984331.1">
    <property type="nucleotide sequence ID" value="NZ_ML133851.1"/>
</dbReference>
<dbReference type="PANTHER" id="PTHR43798">
    <property type="entry name" value="MONOACYLGLYCEROL LIPASE"/>
    <property type="match status" value="1"/>
</dbReference>
<dbReference type="Gene3D" id="3.40.50.1820">
    <property type="entry name" value="alpha/beta hydrolase"/>
    <property type="match status" value="1"/>
</dbReference>
<accession>A0A426SNG9</accession>
<comment type="caution">
    <text evidence="3">The sequence shown here is derived from an EMBL/GenBank/DDBJ whole genome shotgun (WGS) entry which is preliminary data.</text>
</comment>
<dbReference type="InterPro" id="IPR000073">
    <property type="entry name" value="AB_hydrolase_1"/>
</dbReference>
<dbReference type="GeneID" id="78119445"/>
<dbReference type="AlphaFoldDB" id="A0A426SNG9"/>
<dbReference type="GO" id="GO:0016787">
    <property type="term" value="F:hydrolase activity"/>
    <property type="evidence" value="ECO:0007669"/>
    <property type="project" value="UniProtKB-KW"/>
</dbReference>
<dbReference type="GO" id="GO:0016020">
    <property type="term" value="C:membrane"/>
    <property type="evidence" value="ECO:0007669"/>
    <property type="project" value="TreeGrafter"/>
</dbReference>
<protein>
    <submittedName>
        <fullName evidence="3">Alpha/beta hydrolase</fullName>
    </submittedName>
</protein>
<evidence type="ECO:0000313" key="4">
    <source>
        <dbReference type="Proteomes" id="UP000274327"/>
    </source>
</evidence>
<evidence type="ECO:0000313" key="3">
    <source>
        <dbReference type="EMBL" id="RRR19868.1"/>
    </source>
</evidence>
<evidence type="ECO:0000259" key="2">
    <source>
        <dbReference type="Pfam" id="PF12697"/>
    </source>
</evidence>
<sequence length="281" mass="29514">MSDPAASGPAGPARPWPVVLVHGTRTSHSQWDPQVPALRAAGHHVLAPDLPGHGARRGEPFTLEAAQSVIEGAARTAHEATALPVHLVGSSLGGMLAIRSAARLGAADQADSGTDRAGAPPVLGSLVACGAAVQPTPLTARLYARLITATDLLPAMRSGSEAFPFTWLLGRDGARAYLRGGRADIDVVAPAFAAVASLDLRGELSRIPVPVTFLHGRFEQLRLHERSFAAAAPQGRLELLPYGNHMLNLVRAERFTPDLLRVLARAERPTSPGTTQDRLGP</sequence>
<proteinExistence type="predicted"/>
<evidence type="ECO:0000256" key="1">
    <source>
        <dbReference type="ARBA" id="ARBA00022801"/>
    </source>
</evidence>
<name>A0A426SNG9_9MICO</name>
<gene>
    <name evidence="3" type="ORF">DS079_00170</name>
</gene>
<keyword evidence="1 3" id="KW-0378">Hydrolase</keyword>
<dbReference type="EMBL" id="QOCI01000001">
    <property type="protein sequence ID" value="RRR19868.1"/>
    <property type="molecule type" value="Genomic_DNA"/>
</dbReference>
<dbReference type="InterPro" id="IPR029058">
    <property type="entry name" value="AB_hydrolase_fold"/>
</dbReference>